<evidence type="ECO:0000259" key="2">
    <source>
        <dbReference type="Pfam" id="PF13208"/>
    </source>
</evidence>
<gene>
    <name evidence="3" type="ORF">CNX65_20785</name>
</gene>
<dbReference type="AlphaFoldDB" id="A0A290Z8X9"/>
<keyword evidence="4" id="KW-1185">Reference proteome</keyword>
<name>A0A290Z8X9_9PSEU</name>
<protein>
    <recommendedName>
        <fullName evidence="5">TerB N-terminal domain-containing protein</fullName>
    </recommendedName>
</protein>
<dbReference type="Pfam" id="PF13208">
    <property type="entry name" value="TerB_N"/>
    <property type="match status" value="1"/>
</dbReference>
<sequence length="643" mass="68650">MGLFDRLLKVFNIEPASARTPVQVQQEPPAFVPFPDAGPTATKVLAMPLAEQEGPNPTRALMTSSPNAIAWVPPGTSVWVPDATLPGGMLYYGRLPQGKPQANRDGEVIDPALPIDWDVPDYGGRDVPDQPAYHSLTPQARAAYVLWLESGRRATTAHIGYVFLYFYGLERRALVDAARDPAAKADLPRVLVEVTRLIEVYGHHAGFRAQAEAFQQVLRVLGGGDVFAPPDPAVLSAEEVAHDLAVGIGGFVADERPIPAEWAWAWAMAHPAVSLKSAATRYPELFRALFHARYRAQHGAGMVVRPLKRRVKLSYVPANPAIKSAALSADLPDVISAAAPTKVLTALVDSCTEDLGPYSRLLARNADAAGTLTALLLLPAELFDHPSPVLADPSPELEELLDLIDEALPGRTWQCGVDVADLVALWPARATGKFTKADAVGMAELLGRLGVGIEPDARLGGPVQSEGPAVLFRVTAEQPRELTPAYASATALLHLAAVVSTADDEVSDAEWGHLVAYLQSRLDLTPGERMRLTAHLDWLLVSPLKLTGLAKRISVLGDEQRAQIAEVASAIAAADGEISESEVAVLRKIYKLLGQDPDSVRTGIVAFREAETKPVSVLQGGTDGGGGGEVAAMLAFEEEQENG</sequence>
<accession>A0A290Z8X9</accession>
<evidence type="ECO:0000313" key="4">
    <source>
        <dbReference type="Proteomes" id="UP000218505"/>
    </source>
</evidence>
<dbReference type="CDD" id="cd07176">
    <property type="entry name" value="terB"/>
    <property type="match status" value="1"/>
</dbReference>
<feature type="domain" description="Co-chaperone DjlA N-terminal" evidence="1">
    <location>
        <begin position="490"/>
        <end position="599"/>
    </location>
</feature>
<dbReference type="KEGG" id="apre:CNX65_20785"/>
<evidence type="ECO:0000313" key="3">
    <source>
        <dbReference type="EMBL" id="ATE55419.1"/>
    </source>
</evidence>
<organism evidence="3 4">
    <name type="scientific">Actinosynnema pretiosum</name>
    <dbReference type="NCBI Taxonomy" id="42197"/>
    <lineage>
        <taxon>Bacteria</taxon>
        <taxon>Bacillati</taxon>
        <taxon>Actinomycetota</taxon>
        <taxon>Actinomycetes</taxon>
        <taxon>Pseudonocardiales</taxon>
        <taxon>Pseudonocardiaceae</taxon>
        <taxon>Actinosynnema</taxon>
    </lineage>
</organism>
<reference evidence="3" key="1">
    <citation type="submission" date="2017-09" db="EMBL/GenBank/DDBJ databases">
        <title>Complete Genome Sequence of ansamitocin-producing Bacterium Actinosynnema pretiosum X47.</title>
        <authorList>
            <person name="Cao G."/>
            <person name="Zong G."/>
            <person name="Zhong C."/>
            <person name="Fu J."/>
        </authorList>
    </citation>
    <scope>NUCLEOTIDE SEQUENCE [LARGE SCALE GENOMIC DNA]</scope>
    <source>
        <strain evidence="3">X47</strain>
    </source>
</reference>
<evidence type="ECO:0008006" key="5">
    <source>
        <dbReference type="Google" id="ProtNLM"/>
    </source>
</evidence>
<feature type="domain" description="TerB N-terminal" evidence="2">
    <location>
        <begin position="73"/>
        <end position="278"/>
    </location>
</feature>
<dbReference type="InterPro" id="IPR007791">
    <property type="entry name" value="DjlA_N"/>
</dbReference>
<dbReference type="EMBL" id="CP023445">
    <property type="protein sequence ID" value="ATE55419.1"/>
    <property type="molecule type" value="Genomic_DNA"/>
</dbReference>
<dbReference type="Proteomes" id="UP000218505">
    <property type="component" value="Chromosome"/>
</dbReference>
<dbReference type="SUPFAM" id="SSF158682">
    <property type="entry name" value="TerB-like"/>
    <property type="match status" value="1"/>
</dbReference>
<dbReference type="InterPro" id="IPR025266">
    <property type="entry name" value="TerB_N"/>
</dbReference>
<evidence type="ECO:0000259" key="1">
    <source>
        <dbReference type="Pfam" id="PF05099"/>
    </source>
</evidence>
<dbReference type="Gene3D" id="1.10.3680.10">
    <property type="entry name" value="TerB-like"/>
    <property type="match status" value="1"/>
</dbReference>
<proteinExistence type="predicted"/>
<dbReference type="Pfam" id="PF05099">
    <property type="entry name" value="TerB"/>
    <property type="match status" value="1"/>
</dbReference>
<dbReference type="RefSeq" id="WP_096495253.1">
    <property type="nucleotide sequence ID" value="NZ_CP023445.1"/>
</dbReference>
<dbReference type="InterPro" id="IPR029024">
    <property type="entry name" value="TerB-like"/>
</dbReference>